<organism evidence="13 14">
    <name type="scientific">Candidatus Harrisonbacteria bacterium CG10_big_fil_rev_8_21_14_0_10_40_38</name>
    <dbReference type="NCBI Taxonomy" id="1974583"/>
    <lineage>
        <taxon>Bacteria</taxon>
        <taxon>Candidatus Harrisoniibacteriota</taxon>
    </lineage>
</organism>
<name>A0A2H0US41_9BACT</name>
<dbReference type="EC" id="3.4.24.-" evidence="11"/>
<feature type="transmembrane region" description="Helical" evidence="11">
    <location>
        <begin position="96"/>
        <end position="121"/>
    </location>
</feature>
<keyword evidence="10 11" id="KW-0472">Membrane</keyword>
<evidence type="ECO:0000256" key="10">
    <source>
        <dbReference type="ARBA" id="ARBA00023136"/>
    </source>
</evidence>
<dbReference type="Pfam" id="PF02163">
    <property type="entry name" value="Peptidase_M50"/>
    <property type="match status" value="1"/>
</dbReference>
<evidence type="ECO:0000256" key="8">
    <source>
        <dbReference type="ARBA" id="ARBA00022989"/>
    </source>
</evidence>
<dbReference type="GO" id="GO:0046872">
    <property type="term" value="F:metal ion binding"/>
    <property type="evidence" value="ECO:0007669"/>
    <property type="project" value="UniProtKB-KW"/>
</dbReference>
<dbReference type="CDD" id="cd06163">
    <property type="entry name" value="S2P-M50_PDZ_RseP-like"/>
    <property type="match status" value="1"/>
</dbReference>
<dbReference type="InterPro" id="IPR036034">
    <property type="entry name" value="PDZ_sf"/>
</dbReference>
<evidence type="ECO:0000256" key="11">
    <source>
        <dbReference type="RuleBase" id="RU362031"/>
    </source>
</evidence>
<feature type="transmembrane region" description="Helical" evidence="11">
    <location>
        <begin position="316"/>
        <end position="335"/>
    </location>
</feature>
<feature type="domain" description="Peptidase M50" evidence="12">
    <location>
        <begin position="6"/>
        <end position="329"/>
    </location>
</feature>
<evidence type="ECO:0000259" key="12">
    <source>
        <dbReference type="Pfam" id="PF02163"/>
    </source>
</evidence>
<proteinExistence type="inferred from homology"/>
<dbReference type="InterPro" id="IPR008915">
    <property type="entry name" value="Peptidase_M50"/>
</dbReference>
<keyword evidence="9 11" id="KW-0482">Metalloprotease</keyword>
<keyword evidence="8 11" id="KW-1133">Transmembrane helix</keyword>
<evidence type="ECO:0000256" key="7">
    <source>
        <dbReference type="ARBA" id="ARBA00022833"/>
    </source>
</evidence>
<comment type="subcellular location">
    <subcellularLocation>
        <location evidence="2">Membrane</location>
        <topology evidence="2">Multi-pass membrane protein</topology>
    </subcellularLocation>
</comment>
<evidence type="ECO:0000313" key="13">
    <source>
        <dbReference type="EMBL" id="PIR89207.1"/>
    </source>
</evidence>
<dbReference type="NCBIfam" id="TIGR00054">
    <property type="entry name" value="RIP metalloprotease RseP"/>
    <property type="match status" value="1"/>
</dbReference>
<sequence length="342" mass="36906">MTILLFIIGLSGLIIVHEFGHFIAAKKSGLLVEEFGFGFPPRLFSKKIGETVYSFNLLPLGGFVRIHGEKKDEENPESLELQKRSFWFLPVWKRSLIVTAGVIMNFLVGWIIISSIFMVGIPEVVVVTNVVPNTPAESAGIKPGDHIVGFSTTQSFIDFVSSSAGNPVAFEVLRGSEKIEINTTPRLNPPEGEGSLGIMLAEGGIPKHSFFSAIGQGFTASLKLLGSIFAALFGLIAGIFTGTAGLDQFVGPVGIFQIASQSAQFGIVYLLQLVGLISLNLVALNILPLPALDGGRLVFLIFEKIKGSPLPQKFEIWANALGFILLLLLMIVITIKDVIRVL</sequence>
<evidence type="ECO:0000313" key="14">
    <source>
        <dbReference type="Proteomes" id="UP000231157"/>
    </source>
</evidence>
<dbReference type="EMBL" id="PFAZ01000002">
    <property type="protein sequence ID" value="PIR89207.1"/>
    <property type="molecule type" value="Genomic_DNA"/>
</dbReference>
<feature type="transmembrane region" description="Helical" evidence="11">
    <location>
        <begin position="6"/>
        <end position="25"/>
    </location>
</feature>
<dbReference type="PANTHER" id="PTHR42837">
    <property type="entry name" value="REGULATOR OF SIGMA-E PROTEASE RSEP"/>
    <property type="match status" value="1"/>
</dbReference>
<accession>A0A2H0US41</accession>
<comment type="similarity">
    <text evidence="3 11">Belongs to the peptidase M50B family.</text>
</comment>
<evidence type="ECO:0000256" key="6">
    <source>
        <dbReference type="ARBA" id="ARBA00022801"/>
    </source>
</evidence>
<keyword evidence="4 13" id="KW-0645">Protease</keyword>
<feature type="transmembrane region" description="Helical" evidence="11">
    <location>
        <begin position="224"/>
        <end position="246"/>
    </location>
</feature>
<comment type="cofactor">
    <cofactor evidence="1 11">
        <name>Zn(2+)</name>
        <dbReference type="ChEBI" id="CHEBI:29105"/>
    </cofactor>
</comment>
<keyword evidence="7 11" id="KW-0862">Zinc</keyword>
<dbReference type="AlphaFoldDB" id="A0A2H0US41"/>
<evidence type="ECO:0000256" key="5">
    <source>
        <dbReference type="ARBA" id="ARBA00022692"/>
    </source>
</evidence>
<dbReference type="GO" id="GO:0006508">
    <property type="term" value="P:proteolysis"/>
    <property type="evidence" value="ECO:0007669"/>
    <property type="project" value="UniProtKB-KW"/>
</dbReference>
<protein>
    <recommendedName>
        <fullName evidence="11">Zinc metalloprotease</fullName>
        <ecNumber evidence="11">3.4.24.-</ecNumber>
    </recommendedName>
</protein>
<feature type="transmembrane region" description="Helical" evidence="11">
    <location>
        <begin position="267"/>
        <end position="287"/>
    </location>
</feature>
<keyword evidence="11" id="KW-0479">Metal-binding</keyword>
<dbReference type="PANTHER" id="PTHR42837:SF2">
    <property type="entry name" value="MEMBRANE METALLOPROTEASE ARASP2, CHLOROPLASTIC-RELATED"/>
    <property type="match status" value="1"/>
</dbReference>
<evidence type="ECO:0000256" key="1">
    <source>
        <dbReference type="ARBA" id="ARBA00001947"/>
    </source>
</evidence>
<evidence type="ECO:0000256" key="2">
    <source>
        <dbReference type="ARBA" id="ARBA00004141"/>
    </source>
</evidence>
<dbReference type="SUPFAM" id="SSF50156">
    <property type="entry name" value="PDZ domain-like"/>
    <property type="match status" value="1"/>
</dbReference>
<keyword evidence="5 11" id="KW-0812">Transmembrane</keyword>
<dbReference type="GO" id="GO:0016020">
    <property type="term" value="C:membrane"/>
    <property type="evidence" value="ECO:0007669"/>
    <property type="project" value="UniProtKB-SubCell"/>
</dbReference>
<keyword evidence="6 11" id="KW-0378">Hydrolase</keyword>
<evidence type="ECO:0000256" key="9">
    <source>
        <dbReference type="ARBA" id="ARBA00023049"/>
    </source>
</evidence>
<dbReference type="InterPro" id="IPR004387">
    <property type="entry name" value="Pept_M50_Zn"/>
</dbReference>
<dbReference type="Proteomes" id="UP000231157">
    <property type="component" value="Unassembled WGS sequence"/>
</dbReference>
<evidence type="ECO:0000256" key="3">
    <source>
        <dbReference type="ARBA" id="ARBA00007931"/>
    </source>
</evidence>
<reference evidence="14" key="1">
    <citation type="submission" date="2017-09" db="EMBL/GenBank/DDBJ databases">
        <title>Depth-based differentiation of microbial function through sediment-hosted aquifers and enrichment of novel symbionts in the deep terrestrial subsurface.</title>
        <authorList>
            <person name="Probst A.J."/>
            <person name="Ladd B."/>
            <person name="Jarett J.K."/>
            <person name="Geller-Mcgrath D.E."/>
            <person name="Sieber C.M.K."/>
            <person name="Emerson J.B."/>
            <person name="Anantharaman K."/>
            <person name="Thomas B.C."/>
            <person name="Malmstrom R."/>
            <person name="Stieglmeier M."/>
            <person name="Klingl A."/>
            <person name="Woyke T."/>
            <person name="Ryan C.M."/>
            <person name="Banfield J.F."/>
        </authorList>
    </citation>
    <scope>NUCLEOTIDE SEQUENCE [LARGE SCALE GENOMIC DNA]</scope>
</reference>
<gene>
    <name evidence="13" type="primary">rseP</name>
    <name evidence="13" type="ORF">COU07_01965</name>
</gene>
<evidence type="ECO:0000256" key="4">
    <source>
        <dbReference type="ARBA" id="ARBA00022670"/>
    </source>
</evidence>
<dbReference type="GO" id="GO:0004222">
    <property type="term" value="F:metalloendopeptidase activity"/>
    <property type="evidence" value="ECO:0007669"/>
    <property type="project" value="InterPro"/>
</dbReference>
<dbReference type="Gene3D" id="2.30.42.10">
    <property type="match status" value="1"/>
</dbReference>
<comment type="caution">
    <text evidence="13">The sequence shown here is derived from an EMBL/GenBank/DDBJ whole genome shotgun (WGS) entry which is preliminary data.</text>
</comment>